<dbReference type="RefSeq" id="WP_202858170.1">
    <property type="nucleotide sequence ID" value="NZ_JAEUGD010000064.1"/>
</dbReference>
<dbReference type="AlphaFoldDB" id="A0A937G280"/>
<keyword evidence="2" id="KW-1185">Reference proteome</keyword>
<evidence type="ECO:0000313" key="1">
    <source>
        <dbReference type="EMBL" id="MBL6448635.1"/>
    </source>
</evidence>
<reference evidence="1" key="1">
    <citation type="submission" date="2021-01" db="EMBL/GenBank/DDBJ databases">
        <title>Fulvivirga kasyanovii gen. nov., sp nov., a novel member of the phylum Bacteroidetes isolated from seawater in a mussel farm.</title>
        <authorList>
            <person name="Zhao L.-H."/>
            <person name="Wang Z.-J."/>
        </authorList>
    </citation>
    <scope>NUCLEOTIDE SEQUENCE</scope>
    <source>
        <strain evidence="1">29W222</strain>
    </source>
</reference>
<accession>A0A937G280</accession>
<sequence length="227" mass="25657">MIGINFKRTLSFIFILAFLCPLTSCFDIIDEITLNADGSGEITLTANLSKSKTKLASIMLLDTVNGYKVPAREDINHALNKAVTFLQNTEGISNVSKKVDFDNYIFSLSCHFRSVNNIDDILQEVTKNLKVKPLLFSYNFDATKKVFSKNYSYDTEVKTEYEKLKEDDKKVFDEASYTSIFRFEHEITASSNAKAKISKSKRAVMMRASALDVINGNINLTNKIQLK</sequence>
<dbReference type="Proteomes" id="UP000614216">
    <property type="component" value="Unassembled WGS sequence"/>
</dbReference>
<protein>
    <submittedName>
        <fullName evidence="1">Uncharacterized protein</fullName>
    </submittedName>
</protein>
<dbReference type="EMBL" id="JAEUGD010000064">
    <property type="protein sequence ID" value="MBL6448635.1"/>
    <property type="molecule type" value="Genomic_DNA"/>
</dbReference>
<gene>
    <name evidence="1" type="ORF">JMN32_20150</name>
</gene>
<organism evidence="1 2">
    <name type="scientific">Fulvivirga marina</name>
    <dbReference type="NCBI Taxonomy" id="2494733"/>
    <lineage>
        <taxon>Bacteria</taxon>
        <taxon>Pseudomonadati</taxon>
        <taxon>Bacteroidota</taxon>
        <taxon>Cytophagia</taxon>
        <taxon>Cytophagales</taxon>
        <taxon>Fulvivirgaceae</taxon>
        <taxon>Fulvivirga</taxon>
    </lineage>
</organism>
<comment type="caution">
    <text evidence="1">The sequence shown here is derived from an EMBL/GenBank/DDBJ whole genome shotgun (WGS) entry which is preliminary data.</text>
</comment>
<name>A0A937G280_9BACT</name>
<evidence type="ECO:0000313" key="2">
    <source>
        <dbReference type="Proteomes" id="UP000614216"/>
    </source>
</evidence>
<proteinExistence type="predicted"/>